<keyword evidence="2" id="KW-1185">Reference proteome</keyword>
<gene>
    <name evidence="1" type="ORF">CLIB1444_21S00430</name>
</gene>
<comment type="caution">
    <text evidence="1">The sequence shown here is derived from an EMBL/GenBank/DDBJ whole genome shotgun (WGS) entry which is preliminary data.</text>
</comment>
<proteinExistence type="predicted"/>
<name>A0ACA9YFZ5_9ASCO</name>
<protein>
    <submittedName>
        <fullName evidence="1">Sterol O-acyltransferase 2</fullName>
    </submittedName>
</protein>
<evidence type="ECO:0000313" key="1">
    <source>
        <dbReference type="EMBL" id="CAH6723834.1"/>
    </source>
</evidence>
<accession>A0ACA9YFZ5</accession>
<organism evidence="1 2">
    <name type="scientific">[Candida] jaroonii</name>
    <dbReference type="NCBI Taxonomy" id="467808"/>
    <lineage>
        <taxon>Eukaryota</taxon>
        <taxon>Fungi</taxon>
        <taxon>Dikarya</taxon>
        <taxon>Ascomycota</taxon>
        <taxon>Saccharomycotina</taxon>
        <taxon>Pichiomycetes</taxon>
        <taxon>Debaryomycetaceae</taxon>
        <taxon>Yamadazyma</taxon>
    </lineage>
</organism>
<reference evidence="1" key="1">
    <citation type="submission" date="2022-06" db="EMBL/GenBank/DDBJ databases">
        <authorList>
            <person name="Legras J.-L."/>
            <person name="Devillers H."/>
            <person name="Grondin C."/>
        </authorList>
    </citation>
    <scope>NUCLEOTIDE SEQUENCE</scope>
    <source>
        <strain evidence="1">CLIB 1444</strain>
    </source>
</reference>
<dbReference type="Proteomes" id="UP001152531">
    <property type="component" value="Unassembled WGS sequence"/>
</dbReference>
<dbReference type="EMBL" id="CALSDN010000021">
    <property type="protein sequence ID" value="CAH6723834.1"/>
    <property type="molecule type" value="Genomic_DNA"/>
</dbReference>
<evidence type="ECO:0000313" key="2">
    <source>
        <dbReference type="Proteomes" id="UP001152531"/>
    </source>
</evidence>
<sequence length="572" mass="67924">MRRSSTGQNLSIITDRNSGRRRSLYDDRLLEDSNDEIDRLKSKVRKGKVNSQESELLPIETIKSKIDDLDRNHQRTRLRKKKTHDKDKEKKDIQPESEEPEYRSHFGDIKFLETSTSIFDSSQFKESQFFGIYILFWLGTAFLIANNIMHAYLSNGKLFWQFEIVGILTRDIFKVALTDLIMYLTTYFAFGLQKMCAYGYINWQSTGWLLQASYDFFYLLFWTFFASPHFYGFPWIARVFLLLHSLVFLMKMHSYGFYNGYLWRITEELEFSEKYLKRCEDGDESLSEPDKTKIRETLVASINFCKFELEQQSKTNFHCKDPNVLAETPPVNFPENITLFNWYEFTMFPTLVYTLNFPRTKQIRWKFVGEKVLAVFGIFVLMIIIAQNGMYPLVMVAKQSKKLPMITKIQTYLLVLMDMIPHFLLQYLFTFFIIWEFILNTIAELSRFADRDFYGPWWSCTDWGEFARIWNRPVHKFLLRHVYHSSISTIRLSKIQASLFTFVLSSLVHELVMFCIFRTFRGYLLLFQLSQIPLMMISNTRFMRDKKVLGNCICWIGFISGPSIICTLYLFF</sequence>